<keyword evidence="3" id="KW-1185">Reference proteome</keyword>
<organism evidence="2 3">
    <name type="scientific">Trichonephila inaurata madagascariensis</name>
    <dbReference type="NCBI Taxonomy" id="2747483"/>
    <lineage>
        <taxon>Eukaryota</taxon>
        <taxon>Metazoa</taxon>
        <taxon>Ecdysozoa</taxon>
        <taxon>Arthropoda</taxon>
        <taxon>Chelicerata</taxon>
        <taxon>Arachnida</taxon>
        <taxon>Araneae</taxon>
        <taxon>Araneomorphae</taxon>
        <taxon>Entelegynae</taxon>
        <taxon>Araneoidea</taxon>
        <taxon>Nephilidae</taxon>
        <taxon>Trichonephila</taxon>
        <taxon>Trichonephila inaurata</taxon>
    </lineage>
</organism>
<dbReference type="OrthoDB" id="10419395at2759"/>
<dbReference type="AlphaFoldDB" id="A0A8X6XPH3"/>
<dbReference type="EMBL" id="BMAV01010827">
    <property type="protein sequence ID" value="GFY56204.1"/>
    <property type="molecule type" value="Genomic_DNA"/>
</dbReference>
<name>A0A8X6XPH3_9ARAC</name>
<sequence>MIEETPCQRLVRTTENIKRFTSTRDGYKQILTTLESDPSHDPTNLLYVKILKEHKEISALLGNGVSDFGSVPRCTTIGCPKHSSPVNTPSKLPPSSPSHTQKRFNDDFISPRKTAKRVLLENPNFQINLENRFTLPTVANTSDFPALPTIQHNTTHFNNQAGVITSSSTATHT</sequence>
<evidence type="ECO:0000256" key="1">
    <source>
        <dbReference type="SAM" id="MobiDB-lite"/>
    </source>
</evidence>
<accession>A0A8X6XPH3</accession>
<protein>
    <submittedName>
        <fullName evidence="2">Uncharacterized protein</fullName>
    </submittedName>
</protein>
<dbReference type="Proteomes" id="UP000886998">
    <property type="component" value="Unassembled WGS sequence"/>
</dbReference>
<gene>
    <name evidence="2" type="ORF">TNIN_100111</name>
</gene>
<comment type="caution">
    <text evidence="2">The sequence shown here is derived from an EMBL/GenBank/DDBJ whole genome shotgun (WGS) entry which is preliminary data.</text>
</comment>
<reference evidence="2" key="1">
    <citation type="submission" date="2020-08" db="EMBL/GenBank/DDBJ databases">
        <title>Multicomponent nature underlies the extraordinary mechanical properties of spider dragline silk.</title>
        <authorList>
            <person name="Kono N."/>
            <person name="Nakamura H."/>
            <person name="Mori M."/>
            <person name="Yoshida Y."/>
            <person name="Ohtoshi R."/>
            <person name="Malay A.D."/>
            <person name="Moran D.A.P."/>
            <person name="Tomita M."/>
            <person name="Numata K."/>
            <person name="Arakawa K."/>
        </authorList>
    </citation>
    <scope>NUCLEOTIDE SEQUENCE</scope>
</reference>
<proteinExistence type="predicted"/>
<evidence type="ECO:0000313" key="3">
    <source>
        <dbReference type="Proteomes" id="UP000886998"/>
    </source>
</evidence>
<feature type="region of interest" description="Disordered" evidence="1">
    <location>
        <begin position="80"/>
        <end position="105"/>
    </location>
</feature>
<evidence type="ECO:0000313" key="2">
    <source>
        <dbReference type="EMBL" id="GFY56204.1"/>
    </source>
</evidence>